<dbReference type="InterPro" id="IPR011006">
    <property type="entry name" value="CheY-like_superfamily"/>
</dbReference>
<dbReference type="InterPro" id="IPR036388">
    <property type="entry name" value="WH-like_DNA-bd_sf"/>
</dbReference>
<comment type="caution">
    <text evidence="2">The sequence shown here is derived from an EMBL/GenBank/DDBJ whole genome shotgun (WGS) entry which is preliminary data.</text>
</comment>
<dbReference type="EMBL" id="SGXM01000010">
    <property type="protein sequence ID" value="RZT30772.1"/>
    <property type="molecule type" value="Genomic_DNA"/>
</dbReference>
<dbReference type="Pfam" id="PF08376">
    <property type="entry name" value="NIT"/>
    <property type="match status" value="1"/>
</dbReference>
<dbReference type="Gene3D" id="1.10.10.10">
    <property type="entry name" value="Winged helix-like DNA-binding domain superfamily/Winged helix DNA-binding domain"/>
    <property type="match status" value="1"/>
</dbReference>
<accession>A0A4Q7RFW8</accession>
<dbReference type="PROSITE" id="PS50921">
    <property type="entry name" value="ANTAR"/>
    <property type="match status" value="1"/>
</dbReference>
<proteinExistence type="predicted"/>
<evidence type="ECO:0000313" key="3">
    <source>
        <dbReference type="Proteomes" id="UP000291078"/>
    </source>
</evidence>
<sequence>MALSASQLVLHAKQLEIEAVRLMASRVDLADLIGQLIHALQRERGASSVFLASGGQRLATERAAAMDDSMRLEQRLAERFAAQLDASHKGSASMVSLMAWVQLDLATLAGLRASIACCQASALDAVAGFSRLIAALLELIFHLADVAMYPGISRPLVALVYLLQGKEAAGQERAVGAQMFASGICAEIQQQRVLHLVEAQRRSFRVLEQFADPPLLAAWQRQERSPAVADLEQMRHVLLAAAPGSALDAERSERWFGVCSQVIAGMWRLQGQLVQELRAACEAEIRSSQADLQDSAGLLRRLLDNPPPHTHAVELFFDAAGHPDAAPVLPGMPDGTPGSVDAATVASLKGLLQKQASRLTRTEVELDAARRALKERKVIERAKTALMARTGMSEDAAFRTLQKASMDNNRRLADVAEATLALGEIALPARGGTHHD</sequence>
<dbReference type="GO" id="GO:0003723">
    <property type="term" value="F:RNA binding"/>
    <property type="evidence" value="ECO:0007669"/>
    <property type="project" value="InterPro"/>
</dbReference>
<organism evidence="2 3">
    <name type="scientific">Cupriavidus agavae</name>
    <dbReference type="NCBI Taxonomy" id="1001822"/>
    <lineage>
        <taxon>Bacteria</taxon>
        <taxon>Pseudomonadati</taxon>
        <taxon>Pseudomonadota</taxon>
        <taxon>Betaproteobacteria</taxon>
        <taxon>Burkholderiales</taxon>
        <taxon>Burkholderiaceae</taxon>
        <taxon>Cupriavidus</taxon>
    </lineage>
</organism>
<dbReference type="RefSeq" id="WP_130393518.1">
    <property type="nucleotide sequence ID" value="NZ_SGXM01000010.1"/>
</dbReference>
<gene>
    <name evidence="2" type="ORF">EV147_4620</name>
</gene>
<keyword evidence="3" id="KW-1185">Reference proteome</keyword>
<dbReference type="SMART" id="SM01012">
    <property type="entry name" value="ANTAR"/>
    <property type="match status" value="1"/>
</dbReference>
<dbReference type="SUPFAM" id="SSF52172">
    <property type="entry name" value="CheY-like"/>
    <property type="match status" value="1"/>
</dbReference>
<evidence type="ECO:0000313" key="2">
    <source>
        <dbReference type="EMBL" id="RZT30772.1"/>
    </source>
</evidence>
<protein>
    <submittedName>
        <fullName evidence="2">Response regulator receiver and ANTAR domain protein</fullName>
    </submittedName>
</protein>
<dbReference type="Proteomes" id="UP000291078">
    <property type="component" value="Unassembled WGS sequence"/>
</dbReference>
<dbReference type="Pfam" id="PF03861">
    <property type="entry name" value="ANTAR"/>
    <property type="match status" value="1"/>
</dbReference>
<feature type="domain" description="ANTAR" evidence="1">
    <location>
        <begin position="359"/>
        <end position="420"/>
    </location>
</feature>
<reference evidence="2 3" key="1">
    <citation type="journal article" date="2015" name="Stand. Genomic Sci.">
        <title>Genomic Encyclopedia of Bacterial and Archaeal Type Strains, Phase III: the genomes of soil and plant-associated and newly described type strains.</title>
        <authorList>
            <person name="Whitman W.B."/>
            <person name="Woyke T."/>
            <person name="Klenk H.P."/>
            <person name="Zhou Y."/>
            <person name="Lilburn T.G."/>
            <person name="Beck B.J."/>
            <person name="De Vos P."/>
            <person name="Vandamme P."/>
            <person name="Eisen J.A."/>
            <person name="Garrity G."/>
            <person name="Hugenholtz P."/>
            <person name="Kyrpides N.C."/>
        </authorList>
    </citation>
    <scope>NUCLEOTIDE SEQUENCE [LARGE SCALE GENOMIC DNA]</scope>
    <source>
        <strain evidence="2 3">ASC-9842</strain>
    </source>
</reference>
<dbReference type="InterPro" id="IPR005561">
    <property type="entry name" value="ANTAR"/>
</dbReference>
<dbReference type="AlphaFoldDB" id="A0A4Q7RFW8"/>
<name>A0A4Q7RFW8_9BURK</name>
<dbReference type="InterPro" id="IPR013587">
    <property type="entry name" value="Nitrate/nitrite_sensing"/>
</dbReference>
<evidence type="ECO:0000259" key="1">
    <source>
        <dbReference type="PROSITE" id="PS50921"/>
    </source>
</evidence>
<dbReference type="OrthoDB" id="9782798at2"/>